<feature type="region of interest" description="Disordered" evidence="1">
    <location>
        <begin position="1"/>
        <end position="89"/>
    </location>
</feature>
<feature type="compositionally biased region" description="Acidic residues" evidence="1">
    <location>
        <begin position="66"/>
        <end position="77"/>
    </location>
</feature>
<evidence type="ECO:0000313" key="2">
    <source>
        <dbReference type="EMBL" id="CAF4143943.1"/>
    </source>
</evidence>
<name>A0A819XLB6_9BILA</name>
<dbReference type="InterPro" id="IPR010736">
    <property type="entry name" value="SHIPPO-rpt"/>
</dbReference>
<gene>
    <name evidence="2" type="ORF">OXD698_LOCUS37695</name>
</gene>
<proteinExistence type="predicted"/>
<feature type="compositionally biased region" description="Polar residues" evidence="1">
    <location>
        <begin position="1"/>
        <end position="11"/>
    </location>
</feature>
<comment type="caution">
    <text evidence="2">The sequence shown here is derived from an EMBL/GenBank/DDBJ whole genome shotgun (WGS) entry which is preliminary data.</text>
</comment>
<dbReference type="PANTHER" id="PTHR21580:SF60">
    <property type="entry name" value="SPERM-TAIL PG-RICH REPEAT-CONTAINING PROTEIN 2"/>
    <property type="match status" value="1"/>
</dbReference>
<protein>
    <submittedName>
        <fullName evidence="2">Uncharacterized protein</fullName>
    </submittedName>
</protein>
<evidence type="ECO:0000256" key="1">
    <source>
        <dbReference type="SAM" id="MobiDB-lite"/>
    </source>
</evidence>
<dbReference type="Pfam" id="PF07004">
    <property type="entry name" value="SHIPPO-rpt"/>
    <property type="match status" value="3"/>
</dbReference>
<dbReference type="PANTHER" id="PTHR21580">
    <property type="entry name" value="SHIPPO-1-RELATED"/>
    <property type="match status" value="1"/>
</dbReference>
<reference evidence="2" key="1">
    <citation type="submission" date="2021-02" db="EMBL/GenBank/DDBJ databases">
        <authorList>
            <person name="Nowell W R."/>
        </authorList>
    </citation>
    <scope>NUCLEOTIDE SEQUENCE</scope>
</reference>
<accession>A0A819XLB6</accession>
<feature type="compositionally biased region" description="Low complexity" evidence="1">
    <location>
        <begin position="39"/>
        <end position="54"/>
    </location>
</feature>
<feature type="region of interest" description="Disordered" evidence="1">
    <location>
        <begin position="116"/>
        <end position="186"/>
    </location>
</feature>
<dbReference type="EMBL" id="CAJOAZ010006748">
    <property type="protein sequence ID" value="CAF4143943.1"/>
    <property type="molecule type" value="Genomic_DNA"/>
</dbReference>
<feature type="compositionally biased region" description="Low complexity" evidence="1">
    <location>
        <begin position="19"/>
        <end position="29"/>
    </location>
</feature>
<feature type="compositionally biased region" description="Low complexity" evidence="1">
    <location>
        <begin position="140"/>
        <end position="155"/>
    </location>
</feature>
<organism evidence="2 3">
    <name type="scientific">Adineta steineri</name>
    <dbReference type="NCBI Taxonomy" id="433720"/>
    <lineage>
        <taxon>Eukaryota</taxon>
        <taxon>Metazoa</taxon>
        <taxon>Spiralia</taxon>
        <taxon>Gnathifera</taxon>
        <taxon>Rotifera</taxon>
        <taxon>Eurotatoria</taxon>
        <taxon>Bdelloidea</taxon>
        <taxon>Adinetida</taxon>
        <taxon>Adinetidae</taxon>
        <taxon>Adineta</taxon>
    </lineage>
</organism>
<sequence>MTSSSAKSSEPLTAKHPISGSISDSQSTSFGLEHKQNKNESLSSSSQFVNSKNSQTNKEDVFYDSSDTEEDSPEEDCSPGPAAYNIGGSSMKWVYPSSPRYSFGLHWNCVLVKSDHTPGPGSISDSQSASFELEHKQNKNKSSSSSQFVNSKNSQANKGAVIYDSSDTEQDKPKEDCGPGPAAYNISESSKRCAYPSSPHYSLTPRRESSWLNYNNNPGPCYHLFGPEYYKQRAPSYSFGHKHSMKKALGIVKYKD</sequence>
<evidence type="ECO:0000313" key="3">
    <source>
        <dbReference type="Proteomes" id="UP000663844"/>
    </source>
</evidence>
<dbReference type="InterPro" id="IPR051291">
    <property type="entry name" value="CIMAP"/>
</dbReference>
<dbReference type="AlphaFoldDB" id="A0A819XLB6"/>
<dbReference type="Proteomes" id="UP000663844">
    <property type="component" value="Unassembled WGS sequence"/>
</dbReference>